<dbReference type="RefSeq" id="WP_092689051.1">
    <property type="nucleotide sequence ID" value="NZ_FNBK01000003.1"/>
</dbReference>
<dbReference type="InterPro" id="IPR036291">
    <property type="entry name" value="NAD(P)-bd_dom_sf"/>
</dbReference>
<dbReference type="Proteomes" id="UP000199076">
    <property type="component" value="Unassembled WGS sequence"/>
</dbReference>
<keyword evidence="4" id="KW-1185">Reference proteome</keyword>
<dbReference type="SUPFAM" id="SSF51735">
    <property type="entry name" value="NAD(P)-binding Rossmann-fold domains"/>
    <property type="match status" value="1"/>
</dbReference>
<evidence type="ECO:0000256" key="2">
    <source>
        <dbReference type="RuleBase" id="RU000363"/>
    </source>
</evidence>
<dbReference type="Pfam" id="PF00106">
    <property type="entry name" value="adh_short"/>
    <property type="match status" value="1"/>
</dbReference>
<organism evidence="3 4">
    <name type="scientific">Halorientalis regularis</name>
    <dbReference type="NCBI Taxonomy" id="660518"/>
    <lineage>
        <taxon>Archaea</taxon>
        <taxon>Methanobacteriati</taxon>
        <taxon>Methanobacteriota</taxon>
        <taxon>Stenosarchaea group</taxon>
        <taxon>Halobacteria</taxon>
        <taxon>Halobacteriales</taxon>
        <taxon>Haloarculaceae</taxon>
        <taxon>Halorientalis</taxon>
    </lineage>
</organism>
<dbReference type="PANTHER" id="PTHR42760">
    <property type="entry name" value="SHORT-CHAIN DEHYDROGENASES/REDUCTASES FAMILY MEMBER"/>
    <property type="match status" value="1"/>
</dbReference>
<proteinExistence type="inferred from homology"/>
<dbReference type="PRINTS" id="PR00081">
    <property type="entry name" value="GDHRDH"/>
</dbReference>
<dbReference type="EMBL" id="FNBK01000003">
    <property type="protein sequence ID" value="SDF06417.1"/>
    <property type="molecule type" value="Genomic_DNA"/>
</dbReference>
<dbReference type="AlphaFoldDB" id="A0A1G7I0U9"/>
<dbReference type="STRING" id="660518.SAMN05216218_103238"/>
<sequence length="232" mass="24789">MEVETYNSLGGQIALVTGATRGIGAAIAADLSNRGATVYAGARDPDDVTGPDLLPLELDLTDEDAVVDAIDRVDDEKGRLDILVNNAGVMDSRSALAEMPTGVIDETLDTNLRGPLLLTKYALPLLLWRDGSRVVNVSSALASLRSDAGRGMPAYRISKSGLNALTAYLDAEYGDQGLIANAACPGWTRTAMGGPDAERSPEEGADTPAWLARFKPECPRGQFWRDRQIIDW</sequence>
<name>A0A1G7I0U9_9EURY</name>
<dbReference type="GO" id="GO:0016616">
    <property type="term" value="F:oxidoreductase activity, acting on the CH-OH group of donors, NAD or NADP as acceptor"/>
    <property type="evidence" value="ECO:0007669"/>
    <property type="project" value="TreeGrafter"/>
</dbReference>
<gene>
    <name evidence="3" type="ORF">SAMN05216218_103238</name>
</gene>
<accession>A0A1G7I0U9</accession>
<dbReference type="PRINTS" id="PR00080">
    <property type="entry name" value="SDRFAMILY"/>
</dbReference>
<comment type="similarity">
    <text evidence="1 2">Belongs to the short-chain dehydrogenases/reductases (SDR) family.</text>
</comment>
<dbReference type="Gene3D" id="3.40.50.720">
    <property type="entry name" value="NAD(P)-binding Rossmann-like Domain"/>
    <property type="match status" value="1"/>
</dbReference>
<reference evidence="4" key="1">
    <citation type="submission" date="2016-10" db="EMBL/GenBank/DDBJ databases">
        <authorList>
            <person name="Varghese N."/>
            <person name="Submissions S."/>
        </authorList>
    </citation>
    <scope>NUCLEOTIDE SEQUENCE [LARGE SCALE GENOMIC DNA]</scope>
    <source>
        <strain evidence="4">IBRC-M 10760</strain>
    </source>
</reference>
<dbReference type="OrthoDB" id="312184at2157"/>
<evidence type="ECO:0000313" key="4">
    <source>
        <dbReference type="Proteomes" id="UP000199076"/>
    </source>
</evidence>
<evidence type="ECO:0000256" key="1">
    <source>
        <dbReference type="ARBA" id="ARBA00006484"/>
    </source>
</evidence>
<protein>
    <submittedName>
        <fullName evidence="3">NAD(P)-dependent dehydrogenase, short-chain alcohol dehydrogenase family</fullName>
    </submittedName>
</protein>
<evidence type="ECO:0000313" key="3">
    <source>
        <dbReference type="EMBL" id="SDF06417.1"/>
    </source>
</evidence>
<dbReference type="InterPro" id="IPR002347">
    <property type="entry name" value="SDR_fam"/>
</dbReference>